<proteinExistence type="predicted"/>
<keyword evidence="2" id="KW-1185">Reference proteome</keyword>
<evidence type="ECO:0000313" key="2">
    <source>
        <dbReference type="Proteomes" id="UP001396334"/>
    </source>
</evidence>
<protein>
    <submittedName>
        <fullName evidence="1">Uncharacterized protein</fullName>
    </submittedName>
</protein>
<gene>
    <name evidence="1" type="ORF">V6N11_055619</name>
</gene>
<dbReference type="Proteomes" id="UP001396334">
    <property type="component" value="Unassembled WGS sequence"/>
</dbReference>
<evidence type="ECO:0000313" key="1">
    <source>
        <dbReference type="EMBL" id="KAK8978633.1"/>
    </source>
</evidence>
<dbReference type="EMBL" id="JBBPBN010000111">
    <property type="protein sequence ID" value="KAK8978633.1"/>
    <property type="molecule type" value="Genomic_DNA"/>
</dbReference>
<organism evidence="1 2">
    <name type="scientific">Hibiscus sabdariffa</name>
    <name type="common">roselle</name>
    <dbReference type="NCBI Taxonomy" id="183260"/>
    <lineage>
        <taxon>Eukaryota</taxon>
        <taxon>Viridiplantae</taxon>
        <taxon>Streptophyta</taxon>
        <taxon>Embryophyta</taxon>
        <taxon>Tracheophyta</taxon>
        <taxon>Spermatophyta</taxon>
        <taxon>Magnoliopsida</taxon>
        <taxon>eudicotyledons</taxon>
        <taxon>Gunneridae</taxon>
        <taxon>Pentapetalae</taxon>
        <taxon>rosids</taxon>
        <taxon>malvids</taxon>
        <taxon>Malvales</taxon>
        <taxon>Malvaceae</taxon>
        <taxon>Malvoideae</taxon>
        <taxon>Hibiscus</taxon>
    </lineage>
</organism>
<comment type="caution">
    <text evidence="1">The sequence shown here is derived from an EMBL/GenBank/DDBJ whole genome shotgun (WGS) entry which is preliminary data.</text>
</comment>
<accession>A0ABR2NRB8</accession>
<reference evidence="1 2" key="1">
    <citation type="journal article" date="2024" name="G3 (Bethesda)">
        <title>Genome assembly of Hibiscus sabdariffa L. provides insights into metabolisms of medicinal natural products.</title>
        <authorList>
            <person name="Kim T."/>
        </authorList>
    </citation>
    <scope>NUCLEOTIDE SEQUENCE [LARGE SCALE GENOMIC DNA]</scope>
    <source>
        <strain evidence="1">TK-2024</strain>
        <tissue evidence="1">Old leaves</tissue>
    </source>
</reference>
<name>A0ABR2NRB8_9ROSI</name>
<sequence>MKRLTFVCMGKILKEGASIYDNNVGRFIREIEILGCCINDSLAVQVVIQDVTTEVDTNCTSQVLEKESYAFNGKFGSEKEDQIEKFGLMWASIEAIGSDAEGMWVERKS</sequence>